<accession>A0A8I6Y7J7</accession>
<reference evidence="3" key="3">
    <citation type="submission" date="2022-01" db="UniProtKB">
        <authorList>
            <consortium name="EnsemblPlants"/>
        </authorList>
    </citation>
    <scope>IDENTIFICATION</scope>
    <source>
        <strain evidence="3">subsp. vulgare</strain>
    </source>
</reference>
<feature type="chain" id="PRO_5035222660" description="DUF7771 domain-containing protein" evidence="1">
    <location>
        <begin position="34"/>
        <end position="241"/>
    </location>
</feature>
<keyword evidence="4" id="KW-1185">Reference proteome</keyword>
<dbReference type="PANTHER" id="PTHR36487">
    <property type="entry name" value="OS09G0296500 PROTEIN-RELATED"/>
    <property type="match status" value="1"/>
</dbReference>
<evidence type="ECO:0000313" key="4">
    <source>
        <dbReference type="Proteomes" id="UP000011116"/>
    </source>
</evidence>
<reference evidence="4" key="1">
    <citation type="journal article" date="2012" name="Nature">
        <title>A physical, genetic and functional sequence assembly of the barley genome.</title>
        <authorList>
            <consortium name="The International Barley Genome Sequencing Consortium"/>
            <person name="Mayer K.F."/>
            <person name="Waugh R."/>
            <person name="Brown J.W."/>
            <person name="Schulman A."/>
            <person name="Langridge P."/>
            <person name="Platzer M."/>
            <person name="Fincher G.B."/>
            <person name="Muehlbauer G.J."/>
            <person name="Sato K."/>
            <person name="Close T.J."/>
            <person name="Wise R.P."/>
            <person name="Stein N."/>
        </authorList>
    </citation>
    <scope>NUCLEOTIDE SEQUENCE [LARGE SCALE GENOMIC DNA]</scope>
    <source>
        <strain evidence="4">cv. Morex</strain>
    </source>
</reference>
<protein>
    <recommendedName>
        <fullName evidence="2">DUF7771 domain-containing protein</fullName>
    </recommendedName>
</protein>
<dbReference type="Pfam" id="PF24974">
    <property type="entry name" value="DUF7771"/>
    <property type="match status" value="1"/>
</dbReference>
<name>A0A8I6Y7J7_HORVV</name>
<dbReference type="Gramene" id="HORVU.MOREX.r3.5HG0526220.1">
    <property type="protein sequence ID" value="HORVU.MOREX.r3.5HG0526220.1.CDS1"/>
    <property type="gene ID" value="HORVU.MOREX.r3.5HG0526220"/>
</dbReference>
<evidence type="ECO:0000259" key="2">
    <source>
        <dbReference type="Pfam" id="PF24974"/>
    </source>
</evidence>
<proteinExistence type="predicted"/>
<organism evidence="3 4">
    <name type="scientific">Hordeum vulgare subsp. vulgare</name>
    <name type="common">Domesticated barley</name>
    <dbReference type="NCBI Taxonomy" id="112509"/>
    <lineage>
        <taxon>Eukaryota</taxon>
        <taxon>Viridiplantae</taxon>
        <taxon>Streptophyta</taxon>
        <taxon>Embryophyta</taxon>
        <taxon>Tracheophyta</taxon>
        <taxon>Spermatophyta</taxon>
        <taxon>Magnoliopsida</taxon>
        <taxon>Liliopsida</taxon>
        <taxon>Poales</taxon>
        <taxon>Poaceae</taxon>
        <taxon>BOP clade</taxon>
        <taxon>Pooideae</taxon>
        <taxon>Triticodae</taxon>
        <taxon>Triticeae</taxon>
        <taxon>Hordeinae</taxon>
        <taxon>Hordeum</taxon>
    </lineage>
</organism>
<keyword evidence="1" id="KW-0732">Signal</keyword>
<dbReference type="PANTHER" id="PTHR36487:SF2">
    <property type="entry name" value="B1159F04.1 PROTEIN"/>
    <property type="match status" value="1"/>
</dbReference>
<evidence type="ECO:0000313" key="3">
    <source>
        <dbReference type="EnsemblPlants" id="HORVU.MOREX.r3.5HG0526220.1.CDS1"/>
    </source>
</evidence>
<dbReference type="EnsemblPlants" id="HORVU.MOREX.r3.5HG0526220.1">
    <property type="protein sequence ID" value="HORVU.MOREX.r3.5HG0526220.1.CDS1"/>
    <property type="gene ID" value="HORVU.MOREX.r3.5HG0526220"/>
</dbReference>
<feature type="signal peptide" evidence="1">
    <location>
        <begin position="1"/>
        <end position="33"/>
    </location>
</feature>
<reference evidence="3" key="2">
    <citation type="submission" date="2020-10" db="EMBL/GenBank/DDBJ databases">
        <authorList>
            <person name="Scholz U."/>
            <person name="Mascher M."/>
            <person name="Fiebig A."/>
        </authorList>
    </citation>
    <scope>NUCLEOTIDE SEQUENCE [LARGE SCALE GENOMIC DNA]</scope>
    <source>
        <strain evidence="3">cv. Morex</strain>
    </source>
</reference>
<sequence length="241" mass="26308">MEKKASDHRRLALGMVVTLVATAVALAPPPAAAQSGVQAKRSPKPEAAAAAAKDCLITDKNGRRWPCSRALPSEGAVLTTFRCDVEDRMANDDYSMFFYCDDSPIEWWVDNGTTMGRTYDSVFDPAPKRRDSGGYLLHGSGEPRVTCEWRYAGNIMSGVVVWDEQWPEAWSCRVGGGDEPCKLVFENKVVTLVAAKGKRVLGDVAIKECSNNWGGYGGWLPFGLGCTYPKHEHPYVGTVVS</sequence>
<evidence type="ECO:0000256" key="1">
    <source>
        <dbReference type="SAM" id="SignalP"/>
    </source>
</evidence>
<dbReference type="Gramene" id="HORVU.MOREX.r2.5HG0437590.1">
    <property type="protein sequence ID" value="HORVU.MOREX.r2.5HG0437590.1.CDS.1"/>
    <property type="gene ID" value="HORVU.MOREX.r2.5HG0437590"/>
</dbReference>
<dbReference type="InterPro" id="IPR056673">
    <property type="entry name" value="DUF7771"/>
</dbReference>
<feature type="domain" description="DUF7771" evidence="2">
    <location>
        <begin position="144"/>
        <end position="239"/>
    </location>
</feature>
<dbReference type="Proteomes" id="UP000011116">
    <property type="component" value="Chromosome 5H"/>
</dbReference>
<dbReference type="AlphaFoldDB" id="A0A8I6Y7J7"/>